<dbReference type="EMBL" id="MPPL01000001">
    <property type="protein sequence ID" value="OKS88083.1"/>
    <property type="molecule type" value="Genomic_DNA"/>
</dbReference>
<sequence length="274" mass="29510">MVPSIKITVIAWGAVMAMCSFSFVLKDKTHVAPIHHSKAAKGFAVVELFTSEGCSSCPPADELIAKVQRENNDQPIYILAYHVDYWNRLGWKDQFSSAAYSQRQNRYASWLSASVYTPQAVVNGTREFVGSDEGTLRDAIDKGLQKATSAELTLTTVKPEPGVVNIHYHTTAVPAHTALLIALVQRNAVSKVLSGENNGRTLSHVQIVRSLKNINLNGKNEGSATIANTSGLNKQGLEIIAFLQNTDTGAIIAATKASLLNETSMAKAGMPGTK</sequence>
<comment type="caution">
    <text evidence="1">The sequence shown here is derived from an EMBL/GenBank/DDBJ whole genome shotgun (WGS) entry which is preliminary data.</text>
</comment>
<keyword evidence="2" id="KW-1185">Reference proteome</keyword>
<accession>A0A1Q6A247</accession>
<gene>
    <name evidence="1" type="ORF">RG47T_3547</name>
</gene>
<dbReference type="InterPro" id="IPR036249">
    <property type="entry name" value="Thioredoxin-like_sf"/>
</dbReference>
<dbReference type="PANTHER" id="PTHR36057:SF1">
    <property type="entry name" value="LIPOPROTEIN LIPID ATTACHMENT SITE-LIKE PROTEIN, PUTATIVE (DUF1223)-RELATED"/>
    <property type="match status" value="1"/>
</dbReference>
<organism evidence="1 2">
    <name type="scientific">Mucilaginibacter polytrichastri</name>
    <dbReference type="NCBI Taxonomy" id="1302689"/>
    <lineage>
        <taxon>Bacteria</taxon>
        <taxon>Pseudomonadati</taxon>
        <taxon>Bacteroidota</taxon>
        <taxon>Sphingobacteriia</taxon>
        <taxon>Sphingobacteriales</taxon>
        <taxon>Sphingobacteriaceae</taxon>
        <taxon>Mucilaginibacter</taxon>
    </lineage>
</organism>
<evidence type="ECO:0000313" key="1">
    <source>
        <dbReference type="EMBL" id="OKS88083.1"/>
    </source>
</evidence>
<evidence type="ECO:0000313" key="2">
    <source>
        <dbReference type="Proteomes" id="UP000186720"/>
    </source>
</evidence>
<protein>
    <recommendedName>
        <fullName evidence="3">DUF1223 domain-containing protein</fullName>
    </recommendedName>
</protein>
<evidence type="ECO:0008006" key="3">
    <source>
        <dbReference type="Google" id="ProtNLM"/>
    </source>
</evidence>
<name>A0A1Q6A247_9SPHI</name>
<dbReference type="OrthoDB" id="9808254at2"/>
<dbReference type="PANTHER" id="PTHR36057">
    <property type="match status" value="1"/>
</dbReference>
<dbReference type="SUPFAM" id="SSF52833">
    <property type="entry name" value="Thioredoxin-like"/>
    <property type="match status" value="1"/>
</dbReference>
<dbReference type="STRING" id="1302689.RG47T_3547"/>
<proteinExistence type="predicted"/>
<dbReference type="InterPro" id="IPR010634">
    <property type="entry name" value="DUF1223"/>
</dbReference>
<dbReference type="RefSeq" id="WP_074490623.1">
    <property type="nucleotide sequence ID" value="NZ_FPAM01000010.1"/>
</dbReference>
<dbReference type="AlphaFoldDB" id="A0A1Q6A247"/>
<dbReference type="Proteomes" id="UP000186720">
    <property type="component" value="Unassembled WGS sequence"/>
</dbReference>
<dbReference type="Pfam" id="PF06764">
    <property type="entry name" value="DUF1223"/>
    <property type="match status" value="1"/>
</dbReference>
<reference evidence="1 2" key="1">
    <citation type="submission" date="2016-11" db="EMBL/GenBank/DDBJ databases">
        <title>Whole Genome Sequencing of Mucilaginibacter polytrichastri RG4-7(T) isolated from the moss sample.</title>
        <authorList>
            <person name="Li Y."/>
        </authorList>
    </citation>
    <scope>NUCLEOTIDE SEQUENCE [LARGE SCALE GENOMIC DNA]</scope>
    <source>
        <strain evidence="1 2">RG4-7</strain>
    </source>
</reference>